<reference evidence="2" key="1">
    <citation type="submission" date="2013-12" db="EMBL/GenBank/DDBJ databases">
        <authorList>
            <person name="Genoscope - CEA"/>
        </authorList>
    </citation>
    <scope>NUCLEOTIDE SEQUENCE</scope>
    <source>
        <strain evidence="2">CBS 1993</strain>
    </source>
</reference>
<dbReference type="GeneID" id="34522757"/>
<evidence type="ECO:0000313" key="2">
    <source>
        <dbReference type="EMBL" id="CDK29382.1"/>
    </source>
</evidence>
<dbReference type="RefSeq" id="XP_022461369.1">
    <property type="nucleotide sequence ID" value="XM_022600559.1"/>
</dbReference>
<feature type="compositionally biased region" description="Polar residues" evidence="1">
    <location>
        <begin position="25"/>
        <end position="36"/>
    </location>
</feature>
<sequence length="85" mass="9073">MERKDSEASTTSLTEPIVPRGASREQATSGLSSETAPISALEIASEMETTIKGLLAKLDKSDADLNHQFQVIESGLASLKAKVER</sequence>
<proteinExistence type="predicted"/>
<dbReference type="Proteomes" id="UP000019384">
    <property type="component" value="Unassembled WGS sequence"/>
</dbReference>
<evidence type="ECO:0000256" key="1">
    <source>
        <dbReference type="SAM" id="MobiDB-lite"/>
    </source>
</evidence>
<protein>
    <submittedName>
        <fullName evidence="2">Uncharacterized protein</fullName>
    </submittedName>
</protein>
<evidence type="ECO:0000313" key="3">
    <source>
        <dbReference type="Proteomes" id="UP000019384"/>
    </source>
</evidence>
<dbReference type="EMBL" id="HG793130">
    <property type="protein sequence ID" value="CDK29382.1"/>
    <property type="molecule type" value="Genomic_DNA"/>
</dbReference>
<accession>W6MUL6</accession>
<name>W6MUL6_9ASCO</name>
<gene>
    <name evidence="2" type="ORF">KUCA_T00005370001</name>
</gene>
<organism evidence="2 3">
    <name type="scientific">Kuraishia capsulata CBS 1993</name>
    <dbReference type="NCBI Taxonomy" id="1382522"/>
    <lineage>
        <taxon>Eukaryota</taxon>
        <taxon>Fungi</taxon>
        <taxon>Dikarya</taxon>
        <taxon>Ascomycota</taxon>
        <taxon>Saccharomycotina</taxon>
        <taxon>Pichiomycetes</taxon>
        <taxon>Pichiales</taxon>
        <taxon>Pichiaceae</taxon>
        <taxon>Kuraishia</taxon>
    </lineage>
</organism>
<feature type="region of interest" description="Disordered" evidence="1">
    <location>
        <begin position="1"/>
        <end position="36"/>
    </location>
</feature>
<reference evidence="2" key="2">
    <citation type="submission" date="2014-02" db="EMBL/GenBank/DDBJ databases">
        <title>Complete DNA sequence of /Kuraishia capsulata/ illustrates novel genomic features among budding yeasts (/Saccharomycotina/).</title>
        <authorList>
            <person name="Morales L."/>
            <person name="Noel B."/>
            <person name="Porcel B."/>
            <person name="Marcet-Houben M."/>
            <person name="Hullo M-F."/>
            <person name="Sacerdot C."/>
            <person name="Tekaia F."/>
            <person name="Leh-Louis V."/>
            <person name="Despons L."/>
            <person name="Khanna V."/>
            <person name="Aury J-M."/>
            <person name="Barbe V."/>
            <person name="Couloux A."/>
            <person name="Labadie K."/>
            <person name="Pelletier E."/>
            <person name="Souciet J-L."/>
            <person name="Boekhout T."/>
            <person name="Gabaldon T."/>
            <person name="Wincker P."/>
            <person name="Dujon B."/>
        </authorList>
    </citation>
    <scope>NUCLEOTIDE SEQUENCE</scope>
    <source>
        <strain evidence="2">CBS 1993</strain>
    </source>
</reference>
<dbReference type="HOGENOM" id="CLU_2512953_0_0_1"/>
<keyword evidence="3" id="KW-1185">Reference proteome</keyword>
<dbReference type="AlphaFoldDB" id="W6MUL6"/>